<dbReference type="SUPFAM" id="SSF52540">
    <property type="entry name" value="P-loop containing nucleoside triphosphate hydrolases"/>
    <property type="match status" value="2"/>
</dbReference>
<feature type="non-terminal residue" evidence="5">
    <location>
        <position position="1"/>
    </location>
</feature>
<reference evidence="5 6" key="1">
    <citation type="journal article" date="2023" name="Commun. Biol.">
        <title>Genome analysis of Parmales, the sister group of diatoms, reveals the evolutionary specialization of diatoms from phago-mixotrophs to photoautotrophs.</title>
        <authorList>
            <person name="Ban H."/>
            <person name="Sato S."/>
            <person name="Yoshikawa S."/>
            <person name="Yamada K."/>
            <person name="Nakamura Y."/>
            <person name="Ichinomiya M."/>
            <person name="Sato N."/>
            <person name="Blanc-Mathieu R."/>
            <person name="Endo H."/>
            <person name="Kuwata A."/>
            <person name="Ogata H."/>
        </authorList>
    </citation>
    <scope>NUCLEOTIDE SEQUENCE [LARGE SCALE GENOMIC DNA]</scope>
</reference>
<keyword evidence="2" id="KW-0547">Nucleotide-binding</keyword>
<organism evidence="5 6">
    <name type="scientific">Tetraparma gracilis</name>
    <dbReference type="NCBI Taxonomy" id="2962635"/>
    <lineage>
        <taxon>Eukaryota</taxon>
        <taxon>Sar</taxon>
        <taxon>Stramenopiles</taxon>
        <taxon>Ochrophyta</taxon>
        <taxon>Bolidophyceae</taxon>
        <taxon>Parmales</taxon>
        <taxon>Triparmaceae</taxon>
        <taxon>Tetraparma</taxon>
    </lineage>
</organism>
<keyword evidence="3" id="KW-0067">ATP-binding</keyword>
<dbReference type="InterPro" id="IPR003439">
    <property type="entry name" value="ABC_transporter-like_ATP-bd"/>
</dbReference>
<evidence type="ECO:0000256" key="3">
    <source>
        <dbReference type="ARBA" id="ARBA00022840"/>
    </source>
</evidence>
<accession>A0ABQ6NB21</accession>
<dbReference type="InterPro" id="IPR003593">
    <property type="entry name" value="AAA+_ATPase"/>
</dbReference>
<dbReference type="PANTHER" id="PTHR19211:SF134">
    <property type="entry name" value="ABC TRANSPORTER DOMAIN-CONTAINING PROTEIN"/>
    <property type="match status" value="1"/>
</dbReference>
<dbReference type="PANTHER" id="PTHR19211">
    <property type="entry name" value="ATP-BINDING TRANSPORT PROTEIN-RELATED"/>
    <property type="match status" value="1"/>
</dbReference>
<sequence length="596" mass="66116">YEAKAKLMEAEESANSGKVAAMVMPDYSGGRNERDIQVSGVGLSLDNGRALLDGADIKFTCRRRYGLVGKNGIGKTTLLKAIAAFEIEGFPRHHRVLHVRQEIKGTEATVLQTVLEADVERNSLLQEEKDIQARLESGKKGEEGQFERDEKRLDEVYARLAIIGGDGAHARAAMILSGLQFSQAMQEGPTSALSGGWRMRVSLAAALFIEPDLLLLDEPTNHLDLEAVLWLEKYLINYPNTLVVVSHDRGFLDEVCSDVIEFKDKLLNYFRGNYTTYVKTSSDAFINQKRMYEAYKEKRDKMQQFVDKFRASASRAALCQSRMKAIEKMDAEAPDDVVVEPVWRFSIENPEPLGRPIISINDIFFDYKSAIDAGKQKDDYLLQDVNFGVDLSSKIGILGANGAGKSTLLNVMLGQLEPLKGTVVRNGRLRIAHFTQHSGDKFDIQLGAVENMLIMFERATDQEMRTHLGKFGITGNDALKPMMMLSGGQKSRVAFSALAYQRPHVIVLDEPTNHLDMETTDALVDAISSFKGGVICVSHDQYFISSCCSELYVVGGGKATRFRGGFDEYKAKTLKETEARVKESVKSLSAMNSNAS</sequence>
<evidence type="ECO:0000256" key="2">
    <source>
        <dbReference type="ARBA" id="ARBA00022741"/>
    </source>
</evidence>
<evidence type="ECO:0000256" key="1">
    <source>
        <dbReference type="ARBA" id="ARBA00022737"/>
    </source>
</evidence>
<dbReference type="InterPro" id="IPR050611">
    <property type="entry name" value="ABCF"/>
</dbReference>
<keyword evidence="6" id="KW-1185">Reference proteome</keyword>
<evidence type="ECO:0000313" key="5">
    <source>
        <dbReference type="EMBL" id="GMI51845.1"/>
    </source>
</evidence>
<dbReference type="Pfam" id="PF12848">
    <property type="entry name" value="ABC_tran_Xtn"/>
    <property type="match status" value="1"/>
</dbReference>
<dbReference type="Pfam" id="PF00005">
    <property type="entry name" value="ABC_tran"/>
    <property type="match status" value="2"/>
</dbReference>
<dbReference type="SMART" id="SM00382">
    <property type="entry name" value="AAA"/>
    <property type="match status" value="2"/>
</dbReference>
<dbReference type="Proteomes" id="UP001165060">
    <property type="component" value="Unassembled WGS sequence"/>
</dbReference>
<dbReference type="InterPro" id="IPR032781">
    <property type="entry name" value="ABC_tran_Xtn"/>
</dbReference>
<gene>
    <name evidence="5" type="ORF">TeGR_g7818</name>
</gene>
<dbReference type="PROSITE" id="PS50893">
    <property type="entry name" value="ABC_TRANSPORTER_2"/>
    <property type="match status" value="2"/>
</dbReference>
<feature type="domain" description="ABC transporter" evidence="4">
    <location>
        <begin position="358"/>
        <end position="581"/>
    </location>
</feature>
<keyword evidence="1" id="KW-0677">Repeat</keyword>
<name>A0ABQ6NB21_9STRA</name>
<dbReference type="CDD" id="cd03221">
    <property type="entry name" value="ABCF_EF-3"/>
    <property type="match status" value="2"/>
</dbReference>
<dbReference type="InterPro" id="IPR027417">
    <property type="entry name" value="P-loop_NTPase"/>
</dbReference>
<dbReference type="InterPro" id="IPR017871">
    <property type="entry name" value="ABC_transporter-like_CS"/>
</dbReference>
<dbReference type="Gene3D" id="3.40.50.300">
    <property type="entry name" value="P-loop containing nucleotide triphosphate hydrolases"/>
    <property type="match status" value="2"/>
</dbReference>
<dbReference type="PROSITE" id="PS00211">
    <property type="entry name" value="ABC_TRANSPORTER_1"/>
    <property type="match status" value="2"/>
</dbReference>
<feature type="domain" description="ABC transporter" evidence="4">
    <location>
        <begin position="36"/>
        <end position="289"/>
    </location>
</feature>
<proteinExistence type="predicted"/>
<evidence type="ECO:0000259" key="4">
    <source>
        <dbReference type="PROSITE" id="PS50893"/>
    </source>
</evidence>
<protein>
    <recommendedName>
        <fullName evidence="4">ABC transporter domain-containing protein</fullName>
    </recommendedName>
</protein>
<comment type="caution">
    <text evidence="5">The sequence shown here is derived from an EMBL/GenBank/DDBJ whole genome shotgun (WGS) entry which is preliminary data.</text>
</comment>
<dbReference type="EMBL" id="BRYB01006564">
    <property type="protein sequence ID" value="GMI51845.1"/>
    <property type="molecule type" value="Genomic_DNA"/>
</dbReference>
<evidence type="ECO:0000313" key="6">
    <source>
        <dbReference type="Proteomes" id="UP001165060"/>
    </source>
</evidence>